<dbReference type="EMBL" id="SRPF01000002">
    <property type="protein sequence ID" value="TGN39925.1"/>
    <property type="molecule type" value="Genomic_DNA"/>
</dbReference>
<dbReference type="Proteomes" id="UP000298325">
    <property type="component" value="Unassembled WGS sequence"/>
</dbReference>
<dbReference type="RefSeq" id="WP_135802589.1">
    <property type="nucleotide sequence ID" value="NZ_SRPF01000002.1"/>
</dbReference>
<protein>
    <submittedName>
        <fullName evidence="1">Acylneuraminate cytidylyltransferase family protein</fullName>
    </submittedName>
</protein>
<reference evidence="1 2" key="1">
    <citation type="submission" date="2019-04" db="EMBL/GenBank/DDBJ databases">
        <authorList>
            <person name="Park S."/>
            <person name="Yoon J.-H."/>
        </authorList>
    </citation>
    <scope>NUCLEOTIDE SEQUENCE [LARGE SCALE GENOMIC DNA]</scope>
    <source>
        <strain evidence="1 2">HJM-18</strain>
    </source>
</reference>
<dbReference type="GO" id="GO:0008781">
    <property type="term" value="F:N-acylneuraminate cytidylyltransferase activity"/>
    <property type="evidence" value="ECO:0007669"/>
    <property type="project" value="TreeGrafter"/>
</dbReference>
<dbReference type="InterPro" id="IPR003329">
    <property type="entry name" value="Cytidylyl_trans"/>
</dbReference>
<dbReference type="PANTHER" id="PTHR21485:SF6">
    <property type="entry name" value="N-ACYLNEURAMINATE CYTIDYLYLTRANSFERASE-RELATED"/>
    <property type="match status" value="1"/>
</dbReference>
<evidence type="ECO:0000313" key="1">
    <source>
        <dbReference type="EMBL" id="TGN39925.1"/>
    </source>
</evidence>
<gene>
    <name evidence="1" type="ORF">E5Q11_06395</name>
</gene>
<organism evidence="1 2">
    <name type="scientific">Marinobacter confluentis</name>
    <dbReference type="NCBI Taxonomy" id="1697557"/>
    <lineage>
        <taxon>Bacteria</taxon>
        <taxon>Pseudomonadati</taxon>
        <taxon>Pseudomonadota</taxon>
        <taxon>Gammaproteobacteria</taxon>
        <taxon>Pseudomonadales</taxon>
        <taxon>Marinobacteraceae</taxon>
        <taxon>Marinobacter</taxon>
    </lineage>
</organism>
<keyword evidence="2" id="KW-1185">Reference proteome</keyword>
<dbReference type="InterPro" id="IPR050793">
    <property type="entry name" value="CMP-NeuNAc_synthase"/>
</dbReference>
<keyword evidence="1" id="KW-0548">Nucleotidyltransferase</keyword>
<name>A0A4Z1BQG9_9GAMM</name>
<sequence length="241" mass="26105">MKLAVIPARGGSKRLPGKNIMPLAGKPLIQWTIDAALESGVFDRVCVSTDCETIASVARAGGADVPFLRPDALASDTATTASALAHFIQMLEQAEACSFSHVCLLQPTSPLRTAEDIREAENLLMADNLDAVVSVCELEHPIQWCNRLGPDGSMKGFVTPAANRRSQDQEPFYRLNGAIYFCRTSVALKLETLYSEDVRSRAWVMDQAHSVDIDTALDFAIAEAVIGYESGQWSGTDTGRV</sequence>
<dbReference type="OrthoDB" id="9805604at2"/>
<dbReference type="AlphaFoldDB" id="A0A4Z1BQG9"/>
<dbReference type="CDD" id="cd02513">
    <property type="entry name" value="CMP-NeuAc_Synthase"/>
    <property type="match status" value="1"/>
</dbReference>
<keyword evidence="1" id="KW-0808">Transferase</keyword>
<dbReference type="PANTHER" id="PTHR21485">
    <property type="entry name" value="HAD SUPERFAMILY MEMBERS CMAS AND KDSC"/>
    <property type="match status" value="1"/>
</dbReference>
<comment type="caution">
    <text evidence="1">The sequence shown here is derived from an EMBL/GenBank/DDBJ whole genome shotgun (WGS) entry which is preliminary data.</text>
</comment>
<dbReference type="Gene3D" id="3.90.550.10">
    <property type="entry name" value="Spore Coat Polysaccharide Biosynthesis Protein SpsA, Chain A"/>
    <property type="match status" value="1"/>
</dbReference>
<dbReference type="Pfam" id="PF02348">
    <property type="entry name" value="CTP_transf_3"/>
    <property type="match status" value="1"/>
</dbReference>
<dbReference type="InterPro" id="IPR029044">
    <property type="entry name" value="Nucleotide-diphossugar_trans"/>
</dbReference>
<dbReference type="SUPFAM" id="SSF53448">
    <property type="entry name" value="Nucleotide-diphospho-sugar transferases"/>
    <property type="match status" value="1"/>
</dbReference>
<evidence type="ECO:0000313" key="2">
    <source>
        <dbReference type="Proteomes" id="UP000298325"/>
    </source>
</evidence>
<proteinExistence type="predicted"/>
<accession>A0A4Z1BQG9</accession>